<reference evidence="1 2" key="1">
    <citation type="submission" date="2019-05" db="EMBL/GenBank/DDBJ databases">
        <title>Microbulbifer harenosus sp. nov., an alginate-degrading bacterium isolated from coastal sand.</title>
        <authorList>
            <person name="Huang H."/>
            <person name="Mo K."/>
            <person name="Bao S."/>
        </authorList>
    </citation>
    <scope>NUCLEOTIDE SEQUENCE [LARGE SCALE GENOMIC DNA]</scope>
    <source>
        <strain evidence="1 2">HB161719</strain>
    </source>
</reference>
<dbReference type="EMBL" id="VANI01000039">
    <property type="protein sequence ID" value="TLM73182.1"/>
    <property type="molecule type" value="Genomic_DNA"/>
</dbReference>
<evidence type="ECO:0000313" key="1">
    <source>
        <dbReference type="EMBL" id="TLM73182.1"/>
    </source>
</evidence>
<protein>
    <submittedName>
        <fullName evidence="1">Uncharacterized protein</fullName>
    </submittedName>
</protein>
<proteinExistence type="predicted"/>
<keyword evidence="2" id="KW-1185">Reference proteome</keyword>
<comment type="caution">
    <text evidence="1">The sequence shown here is derived from an EMBL/GenBank/DDBJ whole genome shotgun (WGS) entry which is preliminary data.</text>
</comment>
<accession>A0ABY2UE64</accession>
<evidence type="ECO:0000313" key="2">
    <source>
        <dbReference type="Proteomes" id="UP000306791"/>
    </source>
</evidence>
<organism evidence="1 2">
    <name type="scientific">Microbulbifer harenosus</name>
    <dbReference type="NCBI Taxonomy" id="2576840"/>
    <lineage>
        <taxon>Bacteria</taxon>
        <taxon>Pseudomonadati</taxon>
        <taxon>Pseudomonadota</taxon>
        <taxon>Gammaproteobacteria</taxon>
        <taxon>Cellvibrionales</taxon>
        <taxon>Microbulbiferaceae</taxon>
        <taxon>Microbulbifer</taxon>
    </lineage>
</organism>
<gene>
    <name evidence="1" type="ORF">FDY93_19190</name>
</gene>
<sequence>MTESELKEMYQVSHTGTNKYSNGNMYSIPVSGIDFEGLQEVTAIFSRDGKLIGVLTKLPKRKFDYLNKVIAGKYRLVNQQIPFVGNKSATYRDGATEIMLEAPHMSFEMSMNYINDELMRAFNSQSEAEARQKERNEASQL</sequence>
<name>A0ABY2UE64_9GAMM</name>
<dbReference type="Proteomes" id="UP000306791">
    <property type="component" value="Unassembled WGS sequence"/>
</dbReference>
<dbReference type="RefSeq" id="WP_138237368.1">
    <property type="nucleotide sequence ID" value="NZ_CP185860.1"/>
</dbReference>